<feature type="domain" description="Penicillin-binding protein dimerisation" evidence="6">
    <location>
        <begin position="48"/>
        <end position="284"/>
    </location>
</feature>
<evidence type="ECO:0000313" key="8">
    <source>
        <dbReference type="Proteomes" id="UP000185434"/>
    </source>
</evidence>
<dbReference type="GO" id="GO:0005886">
    <property type="term" value="C:plasma membrane"/>
    <property type="evidence" value="ECO:0007669"/>
    <property type="project" value="TreeGrafter"/>
</dbReference>
<dbReference type="EMBL" id="CP009247">
    <property type="protein sequence ID" value="APT89225.1"/>
    <property type="molecule type" value="Genomic_DNA"/>
</dbReference>
<keyword evidence="7" id="KW-0131">Cell cycle</keyword>
<dbReference type="InterPro" id="IPR050515">
    <property type="entry name" value="Beta-lactam/transpept"/>
</dbReference>
<dbReference type="SUPFAM" id="SSF56601">
    <property type="entry name" value="beta-lactamase/transpeptidase-like"/>
    <property type="match status" value="1"/>
</dbReference>
<dbReference type="Gene3D" id="3.30.450.330">
    <property type="match status" value="1"/>
</dbReference>
<sequence>MDKRLMWATVAVVVAVLALIGRLAWVQVVWGPALAEQAHEQRARVYVEPARRGEITDRSGTPMAYTMQARSLTVSPDLLRKELREQDFNEMRAAGATEGVSEEEVARRLDDSVEKTLREMADQIPEMIAASSSDDAETPGAADPDDRDSDEKDPERNSDRDDKSDRDNKDKDSEKKGSEKDDEASGEVDPDEILDKLHADTHYEVLVRNVDPDVATEIAARFHGVAADHQDVRQYPNGAVGDNVVGRVSMDGQGQFGLEASADATLTGINGRTTEDVSTDGQVIPGTLRDAVPAEDGESVSLTLDLELQTYVQQLLEQAKANSGAKSAEAVVLDAHTAEILAMANTGTIDPNGDVEKQVEQGKDFENPTISAPFEPGSVAKIMTAAAAIEEGETTPDEVHQVPGTIDMAGVTVRDAWDHGTVPYTTTGIFGKSSNVGTLMLAQRVGEDRFADYLNRFGIGQPTGVELPNESAGLLPTREQWSGGTFANLPIGQGMSVTALQMAGVFQALANGGERVEPRIIREVTGPDGQVREQEAPATTRVVSPETARTVIDMFRAVTQEDPSGNQQGTGANGAIEGYQTSGKTGTAQKIDPDTGAYSMSDYWITFGGVAPADDPRYVIAVMVDDPDRGVEPGGSGGQSAAPIYRDIGSWLLNRDNVPLSKPMEGRLVLQAG</sequence>
<protein>
    <submittedName>
        <fullName evidence="7">Cell division protein FtsI</fullName>
    </submittedName>
</protein>
<gene>
    <name evidence="7" type="ORF">CFRA_08110</name>
</gene>
<dbReference type="Pfam" id="PF03717">
    <property type="entry name" value="PBP_dimer"/>
    <property type="match status" value="1"/>
</dbReference>
<dbReference type="GO" id="GO:0008658">
    <property type="term" value="F:penicillin binding"/>
    <property type="evidence" value="ECO:0007669"/>
    <property type="project" value="InterPro"/>
</dbReference>
<dbReference type="InterPro" id="IPR036138">
    <property type="entry name" value="PBP_dimer_sf"/>
</dbReference>
<feature type="region of interest" description="Disordered" evidence="4">
    <location>
        <begin position="561"/>
        <end position="587"/>
    </location>
</feature>
<dbReference type="SUPFAM" id="SSF56519">
    <property type="entry name" value="Penicillin binding protein dimerisation domain"/>
    <property type="match status" value="1"/>
</dbReference>
<dbReference type="AlphaFoldDB" id="A0A1L7CTN1"/>
<dbReference type="InterPro" id="IPR005311">
    <property type="entry name" value="PBP_dimer"/>
</dbReference>
<feature type="compositionally biased region" description="Basic and acidic residues" evidence="4">
    <location>
        <begin position="149"/>
        <end position="179"/>
    </location>
</feature>
<evidence type="ECO:0000256" key="1">
    <source>
        <dbReference type="ARBA" id="ARBA00004370"/>
    </source>
</evidence>
<dbReference type="Pfam" id="PF00905">
    <property type="entry name" value="Transpeptidase"/>
    <property type="match status" value="1"/>
</dbReference>
<dbReference type="PANTHER" id="PTHR30627:SF1">
    <property type="entry name" value="PEPTIDOGLYCAN D,D-TRANSPEPTIDASE FTSI"/>
    <property type="match status" value="1"/>
</dbReference>
<keyword evidence="3" id="KW-0472">Membrane</keyword>
<dbReference type="InterPro" id="IPR012338">
    <property type="entry name" value="Beta-lactam/transpept-like"/>
</dbReference>
<feature type="compositionally biased region" description="Polar residues" evidence="4">
    <location>
        <begin position="561"/>
        <end position="570"/>
    </location>
</feature>
<accession>A0A1L7CTN1</accession>
<dbReference type="Gene3D" id="3.40.710.10">
    <property type="entry name" value="DD-peptidase/beta-lactamase superfamily"/>
    <property type="match status" value="1"/>
</dbReference>
<dbReference type="PANTHER" id="PTHR30627">
    <property type="entry name" value="PEPTIDOGLYCAN D,D-TRANSPEPTIDASE"/>
    <property type="match status" value="1"/>
</dbReference>
<feature type="region of interest" description="Disordered" evidence="4">
    <location>
        <begin position="127"/>
        <end position="193"/>
    </location>
</feature>
<dbReference type="STRING" id="1437875.CFRA_08110"/>
<comment type="subcellular location">
    <subcellularLocation>
        <location evidence="1">Membrane</location>
    </subcellularLocation>
</comment>
<dbReference type="KEGG" id="cfk:CFRA_08110"/>
<name>A0A1L7CTN1_9CORY</name>
<dbReference type="GO" id="GO:0071555">
    <property type="term" value="P:cell wall organization"/>
    <property type="evidence" value="ECO:0007669"/>
    <property type="project" value="TreeGrafter"/>
</dbReference>
<feature type="domain" description="Penicillin-binding protein transpeptidase" evidence="5">
    <location>
        <begin position="330"/>
        <end position="648"/>
    </location>
</feature>
<evidence type="ECO:0000259" key="5">
    <source>
        <dbReference type="Pfam" id="PF00905"/>
    </source>
</evidence>
<evidence type="ECO:0000256" key="2">
    <source>
        <dbReference type="ARBA" id="ARBA00007171"/>
    </source>
</evidence>
<evidence type="ECO:0000259" key="6">
    <source>
        <dbReference type="Pfam" id="PF03717"/>
    </source>
</evidence>
<keyword evidence="8" id="KW-1185">Reference proteome</keyword>
<feature type="compositionally biased region" description="Acidic residues" evidence="4">
    <location>
        <begin position="180"/>
        <end position="192"/>
    </location>
</feature>
<dbReference type="Gene3D" id="3.90.1310.10">
    <property type="entry name" value="Penicillin-binding protein 2a (Domain 2)"/>
    <property type="match status" value="2"/>
</dbReference>
<comment type="similarity">
    <text evidence="2">Belongs to the transpeptidase family.</text>
</comment>
<proteinExistence type="inferred from homology"/>
<evidence type="ECO:0000313" key="7">
    <source>
        <dbReference type="EMBL" id="APT89225.1"/>
    </source>
</evidence>
<organism evidence="7 8">
    <name type="scientific">Corynebacterium frankenforstense DSM 45800</name>
    <dbReference type="NCBI Taxonomy" id="1437875"/>
    <lineage>
        <taxon>Bacteria</taxon>
        <taxon>Bacillati</taxon>
        <taxon>Actinomycetota</taxon>
        <taxon>Actinomycetes</taxon>
        <taxon>Mycobacteriales</taxon>
        <taxon>Corynebacteriaceae</taxon>
        <taxon>Corynebacterium</taxon>
    </lineage>
</organism>
<dbReference type="GO" id="GO:0051301">
    <property type="term" value="P:cell division"/>
    <property type="evidence" value="ECO:0007669"/>
    <property type="project" value="UniProtKB-KW"/>
</dbReference>
<keyword evidence="7" id="KW-0132">Cell division</keyword>
<evidence type="ECO:0000256" key="3">
    <source>
        <dbReference type="ARBA" id="ARBA00023136"/>
    </source>
</evidence>
<dbReference type="Proteomes" id="UP000185434">
    <property type="component" value="Chromosome"/>
</dbReference>
<evidence type="ECO:0000256" key="4">
    <source>
        <dbReference type="SAM" id="MobiDB-lite"/>
    </source>
</evidence>
<dbReference type="InterPro" id="IPR001460">
    <property type="entry name" value="PCN-bd_Tpept"/>
</dbReference>
<reference evidence="7 8" key="1">
    <citation type="submission" date="2014-08" db="EMBL/GenBank/DDBJ databases">
        <title>Complete genome sequence of Corynebacterium frankenforstense ST18(T) (=DSM 45800(T)), isolated from raw cow milk.</title>
        <authorList>
            <person name="Ruckert C."/>
            <person name="Albersmeier A."/>
            <person name="Winkler A."/>
            <person name="Lipski A."/>
            <person name="Kalinowski J."/>
        </authorList>
    </citation>
    <scope>NUCLEOTIDE SEQUENCE [LARGE SCALE GENOMIC DNA]</scope>
    <source>
        <strain evidence="7 8">ST18</strain>
    </source>
</reference>